<feature type="transmembrane region" description="Helical" evidence="1">
    <location>
        <begin position="260"/>
        <end position="282"/>
    </location>
</feature>
<protein>
    <submittedName>
        <fullName evidence="2">Uncharacterized protein</fullName>
    </submittedName>
</protein>
<evidence type="ECO:0000256" key="1">
    <source>
        <dbReference type="SAM" id="Phobius"/>
    </source>
</evidence>
<dbReference type="RefSeq" id="WP_188718169.1">
    <property type="nucleotide sequence ID" value="NZ_BAABBD010000007.1"/>
</dbReference>
<sequence length="287" mass="29806">MRTVPPPDLRPLQQPLDGARLREARRRLRAERQAADVPGAGLAIAGWVLLLPGALVLVAGLAAHDADPAMPVVGGLLAAVGAALLVWRGVRRRDAVRRAARLQAFADANRLAYAQRALLGPKAAPALRRGFGHVAVDVLRAPDGAEWGVWAARLPERGGQESRIGFVELPLRPEGLPERVLAGLIDDLRSAPLPLRVELAGGRLAVTAERAWAVDDPAVQSLVHRIRSWAAAGTASPTEPSGAMPAAIASTPAGRRGARAALASGALIALAAIGAAFLQAVLRAAAP</sequence>
<reference evidence="3" key="1">
    <citation type="journal article" date="2019" name="Int. J. Syst. Evol. Microbiol.">
        <title>The Global Catalogue of Microorganisms (GCM) 10K type strain sequencing project: providing services to taxonomists for standard genome sequencing and annotation.</title>
        <authorList>
            <consortium name="The Broad Institute Genomics Platform"/>
            <consortium name="The Broad Institute Genome Sequencing Center for Infectious Disease"/>
            <person name="Wu L."/>
            <person name="Ma J."/>
        </authorList>
    </citation>
    <scope>NUCLEOTIDE SEQUENCE [LARGE SCALE GENOMIC DNA]</scope>
    <source>
        <strain evidence="3">CGMCC 1.6960</strain>
    </source>
</reference>
<proteinExistence type="predicted"/>
<feature type="transmembrane region" description="Helical" evidence="1">
    <location>
        <begin position="35"/>
        <end position="63"/>
    </location>
</feature>
<evidence type="ECO:0000313" key="2">
    <source>
        <dbReference type="EMBL" id="GGN86347.1"/>
    </source>
</evidence>
<keyword evidence="3" id="KW-1185">Reference proteome</keyword>
<dbReference type="Proteomes" id="UP000626982">
    <property type="component" value="Unassembled WGS sequence"/>
</dbReference>
<gene>
    <name evidence="2" type="ORF">GCM10010968_19900</name>
</gene>
<keyword evidence="1" id="KW-0472">Membrane</keyword>
<name>A0ABQ2KN33_9MICO</name>
<organism evidence="2 3">
    <name type="scientific">Agrococcus terreus</name>
    <dbReference type="NCBI Taxonomy" id="574649"/>
    <lineage>
        <taxon>Bacteria</taxon>
        <taxon>Bacillati</taxon>
        <taxon>Actinomycetota</taxon>
        <taxon>Actinomycetes</taxon>
        <taxon>Micrococcales</taxon>
        <taxon>Microbacteriaceae</taxon>
        <taxon>Agrococcus</taxon>
    </lineage>
</organism>
<keyword evidence="1" id="KW-0812">Transmembrane</keyword>
<feature type="transmembrane region" description="Helical" evidence="1">
    <location>
        <begin position="69"/>
        <end position="87"/>
    </location>
</feature>
<keyword evidence="1" id="KW-1133">Transmembrane helix</keyword>
<dbReference type="EMBL" id="BMLM01000002">
    <property type="protein sequence ID" value="GGN86347.1"/>
    <property type="molecule type" value="Genomic_DNA"/>
</dbReference>
<comment type="caution">
    <text evidence="2">The sequence shown here is derived from an EMBL/GenBank/DDBJ whole genome shotgun (WGS) entry which is preliminary data.</text>
</comment>
<evidence type="ECO:0000313" key="3">
    <source>
        <dbReference type="Proteomes" id="UP000626982"/>
    </source>
</evidence>
<accession>A0ABQ2KN33</accession>